<dbReference type="PROSITE" id="PS50084">
    <property type="entry name" value="KH_TYPE_1"/>
    <property type="match status" value="1"/>
</dbReference>
<dbReference type="InterPro" id="IPR004088">
    <property type="entry name" value="KH_dom_type_1"/>
</dbReference>
<evidence type="ECO:0000259" key="2">
    <source>
        <dbReference type="SMART" id="SM00322"/>
    </source>
</evidence>
<feature type="domain" description="K Homology" evidence="2">
    <location>
        <begin position="441"/>
        <end position="521"/>
    </location>
</feature>
<dbReference type="EMBL" id="LN890573">
    <property type="protein sequence ID" value="CUS22998.1"/>
    <property type="molecule type" value="Genomic_DNA"/>
</dbReference>
<organism evidence="3 4">
    <name type="scientific">Lachancea quebecensis</name>
    <dbReference type="NCBI Taxonomy" id="1654605"/>
    <lineage>
        <taxon>Eukaryota</taxon>
        <taxon>Fungi</taxon>
        <taxon>Dikarya</taxon>
        <taxon>Ascomycota</taxon>
        <taxon>Saccharomycotina</taxon>
        <taxon>Saccharomycetes</taxon>
        <taxon>Saccharomycetales</taxon>
        <taxon>Saccharomycetaceae</taxon>
        <taxon>Lachancea</taxon>
    </lineage>
</organism>
<dbReference type="AlphaFoldDB" id="A0A0P1KT69"/>
<protein>
    <submittedName>
        <fullName evidence="3">LAQU0S07e05006g1_1</fullName>
    </submittedName>
</protein>
<accession>A0A0P1KT69</accession>
<dbReference type="GO" id="GO:0003723">
    <property type="term" value="F:RNA binding"/>
    <property type="evidence" value="ECO:0007669"/>
    <property type="project" value="UniProtKB-UniRule"/>
</dbReference>
<evidence type="ECO:0000313" key="4">
    <source>
        <dbReference type="Proteomes" id="UP000236544"/>
    </source>
</evidence>
<dbReference type="SMART" id="SM00322">
    <property type="entry name" value="KH"/>
    <property type="match status" value="1"/>
</dbReference>
<name>A0A0P1KT69_9SACH</name>
<dbReference type="SUPFAM" id="SSF54791">
    <property type="entry name" value="Eukaryotic type KH-domain (KH-domain type I)"/>
    <property type="match status" value="1"/>
</dbReference>
<dbReference type="Gene3D" id="3.30.1370.10">
    <property type="entry name" value="K Homology domain, type 1"/>
    <property type="match status" value="1"/>
</dbReference>
<keyword evidence="4" id="KW-1185">Reference proteome</keyword>
<proteinExistence type="predicted"/>
<evidence type="ECO:0000256" key="1">
    <source>
        <dbReference type="PROSITE-ProRule" id="PRU00117"/>
    </source>
</evidence>
<evidence type="ECO:0000313" key="3">
    <source>
        <dbReference type="EMBL" id="CUS22998.1"/>
    </source>
</evidence>
<sequence length="703" mass="79917">MSETVAIYPFETTIFFKPENSEFTSQNLWESLKEEHIQHLGLNDEQQEVLGNIPRDTVIHNFERFPDCIRCKCSIQCASPVEPTVIFETPLERRLSTQESRRLMEISSTLGVEVVVASTQIYSTSSNSLKQRHLYVLGLESLVAAATPQVLAFLALLKEKFVQYTKIESPVLLPSCVGYDQLNIQNIFDIYKTEVVVPQLWLQDPSDIILIGEVHSLVLMAKEKLEQMVGVARRNILCSSIHNIPEAKLHYLKTFCRNQFTEIMTKYQCYVKINKSSVDFVAGSVQVLEQTMKQLTLELLMTVYEVQIIIHDQEGNVVQGNLNSKLHELAFQNQVIILQLMPNAMNYVIVGSPENVNKCIDSLEKERFKEEVQIRFLVELHPDYKEFISGKKNGKMSKIIESAKCAVSLELREDQSNMNIVLTSDSFAAAKIGIRLLSDELPAEDSFFIPDSYHRPVIGTGGSVIQTIMRRYNVFIQFSNTYQVPYINIGFTRRDNVVIRCPHKNQKSISQARDELMRLVSEYSERQARTFVSLSPGQYRHCFLQSSNFMQDVVSDLEKRIGVYIKFPTTCPTKRATFEVRGDEQNSVNAAKELAKRFALEREITADAEITDVEDFINKLAVPLKSGFDIETSVNGSMVTLTYSEAKAPLIRKARDIIRAYFSSKGILVVAEKDLDQNSALETRHNPKQEIIAGPIYPNVMAL</sequence>
<dbReference type="Proteomes" id="UP000236544">
    <property type="component" value="Unassembled WGS sequence"/>
</dbReference>
<reference evidence="4" key="1">
    <citation type="submission" date="2015-10" db="EMBL/GenBank/DDBJ databases">
        <authorList>
            <person name="Devillers H."/>
        </authorList>
    </citation>
    <scope>NUCLEOTIDE SEQUENCE [LARGE SCALE GENOMIC DNA]</scope>
</reference>
<dbReference type="Pfam" id="PF00013">
    <property type="entry name" value="KH_1"/>
    <property type="match status" value="1"/>
</dbReference>
<gene>
    <name evidence="3" type="ORF">LAQU0_S07e05006g</name>
</gene>
<dbReference type="OrthoDB" id="271862at2759"/>
<keyword evidence="1" id="KW-0694">RNA-binding</keyword>
<dbReference type="InterPro" id="IPR004087">
    <property type="entry name" value="KH_dom"/>
</dbReference>
<dbReference type="InterPro" id="IPR036612">
    <property type="entry name" value="KH_dom_type_1_sf"/>
</dbReference>